<organism evidence="1 2">
    <name type="scientific">Burkholderia anthina</name>
    <dbReference type="NCBI Taxonomy" id="179879"/>
    <lineage>
        <taxon>Bacteria</taxon>
        <taxon>Pseudomonadati</taxon>
        <taxon>Pseudomonadota</taxon>
        <taxon>Betaproteobacteria</taxon>
        <taxon>Burkholderiales</taxon>
        <taxon>Burkholderiaceae</taxon>
        <taxon>Burkholderia</taxon>
        <taxon>Burkholderia cepacia complex</taxon>
    </lineage>
</organism>
<dbReference type="KEGG" id="bann:JFN94_19820"/>
<evidence type="ECO:0000313" key="2">
    <source>
        <dbReference type="Proteomes" id="UP000596205"/>
    </source>
</evidence>
<protein>
    <recommendedName>
        <fullName evidence="3">Lipoprotein</fullName>
    </recommendedName>
</protein>
<dbReference type="EMBL" id="CP066770">
    <property type="protein sequence ID" value="QQK06105.1"/>
    <property type="molecule type" value="Genomic_DNA"/>
</dbReference>
<sequence length="223" mass="23793">MGRGEGSDPLVFRTGPDEAIAKGIQGSSMWAASSPTKWCVCVATIAIAASAFAGTDAPASVRLSSGHELQQDGKRLVEIDAAHHRTTIVRLPAALRRAVASASSIGFPSASSKVVDGKEFVLIVVNQSSSDNPTGYCGAGEEGTLYTLQVSGNVATSRYAMPVQSCLHDISLDTDVNNRSPYRAIEWRDDPPGFRIAWTYIGHAGPVTREYRYDGTTFVERGK</sequence>
<evidence type="ECO:0008006" key="3">
    <source>
        <dbReference type="Google" id="ProtNLM"/>
    </source>
</evidence>
<dbReference type="AlphaFoldDB" id="A0A7T7AKK6"/>
<proteinExistence type="predicted"/>
<dbReference type="RefSeq" id="WP_124830670.1">
    <property type="nucleotide sequence ID" value="NZ_CADEPR010000044.1"/>
</dbReference>
<accession>A0A7T7AKK6</accession>
<reference evidence="1 2" key="1">
    <citation type="submission" date="2020-12" db="EMBL/GenBank/DDBJ databases">
        <title>Complete genome sequence of Burkholderia anthina BJQ0011.</title>
        <authorList>
            <person name="Xu Y."/>
        </authorList>
    </citation>
    <scope>NUCLEOTIDE SEQUENCE [LARGE SCALE GENOMIC DNA]</scope>
    <source>
        <strain evidence="1 2">BJQ0011</strain>
    </source>
</reference>
<name>A0A7T7AKK6_9BURK</name>
<dbReference type="Proteomes" id="UP000596205">
    <property type="component" value="Chromosome 2"/>
</dbReference>
<gene>
    <name evidence="1" type="ORF">JFN94_19820</name>
</gene>
<evidence type="ECO:0000313" key="1">
    <source>
        <dbReference type="EMBL" id="QQK06105.1"/>
    </source>
</evidence>